<evidence type="ECO:0000313" key="2">
    <source>
        <dbReference type="EMBL" id="KAE8699897.1"/>
    </source>
</evidence>
<name>A0A6A3A7X7_HIBSY</name>
<sequence length="187" mass="19924">MVPPPPPPLRQQPPVPGPAMVPVLHPDVLPPGISRFPPVAPPYIRAHLSASGLPGQAPPEMMVPLMPRPPLGPPPMMRPPLPPGPPPTAMDDYNYAHRPPLPQKPSYVKSAAPTVIKRPLAQLLWREISAPKAKPKPSLSTVATAAAKSLTPTIVKQESTSSSLAPKAQSIDDSYTAFLEDTKARSE</sequence>
<gene>
    <name evidence="2" type="ORF">F3Y22_tig00110569pilonHSYRG00144</name>
</gene>
<feature type="region of interest" description="Disordered" evidence="1">
    <location>
        <begin position="148"/>
        <end position="174"/>
    </location>
</feature>
<feature type="region of interest" description="Disordered" evidence="1">
    <location>
        <begin position="51"/>
        <end position="110"/>
    </location>
</feature>
<dbReference type="AlphaFoldDB" id="A0A6A3A7X7"/>
<evidence type="ECO:0000256" key="1">
    <source>
        <dbReference type="SAM" id="MobiDB-lite"/>
    </source>
</evidence>
<feature type="compositionally biased region" description="Polar residues" evidence="1">
    <location>
        <begin position="150"/>
        <end position="164"/>
    </location>
</feature>
<evidence type="ECO:0000313" key="3">
    <source>
        <dbReference type="Proteomes" id="UP000436088"/>
    </source>
</evidence>
<organism evidence="2 3">
    <name type="scientific">Hibiscus syriacus</name>
    <name type="common">Rose of Sharon</name>
    <dbReference type="NCBI Taxonomy" id="106335"/>
    <lineage>
        <taxon>Eukaryota</taxon>
        <taxon>Viridiplantae</taxon>
        <taxon>Streptophyta</taxon>
        <taxon>Embryophyta</taxon>
        <taxon>Tracheophyta</taxon>
        <taxon>Spermatophyta</taxon>
        <taxon>Magnoliopsida</taxon>
        <taxon>eudicotyledons</taxon>
        <taxon>Gunneridae</taxon>
        <taxon>Pentapetalae</taxon>
        <taxon>rosids</taxon>
        <taxon>malvids</taxon>
        <taxon>Malvales</taxon>
        <taxon>Malvaceae</taxon>
        <taxon>Malvoideae</taxon>
        <taxon>Hibiscus</taxon>
    </lineage>
</organism>
<keyword evidence="3" id="KW-1185">Reference proteome</keyword>
<comment type="caution">
    <text evidence="2">The sequence shown here is derived from an EMBL/GenBank/DDBJ whole genome shotgun (WGS) entry which is preliminary data.</text>
</comment>
<accession>A0A6A3A7X7</accession>
<dbReference type="Proteomes" id="UP000436088">
    <property type="component" value="Unassembled WGS sequence"/>
</dbReference>
<feature type="compositionally biased region" description="Pro residues" evidence="1">
    <location>
        <begin position="66"/>
        <end position="88"/>
    </location>
</feature>
<reference evidence="2" key="1">
    <citation type="submission" date="2019-09" db="EMBL/GenBank/DDBJ databases">
        <title>Draft genome information of white flower Hibiscus syriacus.</title>
        <authorList>
            <person name="Kim Y.-M."/>
        </authorList>
    </citation>
    <scope>NUCLEOTIDE SEQUENCE [LARGE SCALE GENOMIC DNA]</scope>
    <source>
        <strain evidence="2">YM2019G1</strain>
    </source>
</reference>
<protein>
    <submittedName>
        <fullName evidence="2">HIPL1 protein-like isoform X1</fullName>
    </submittedName>
</protein>
<dbReference type="EMBL" id="VEPZ02001033">
    <property type="protein sequence ID" value="KAE8699897.1"/>
    <property type="molecule type" value="Genomic_DNA"/>
</dbReference>
<proteinExistence type="predicted"/>